<organism evidence="1 2">
    <name type="scientific">Sesamum indicum</name>
    <name type="common">Oriental sesame</name>
    <name type="synonym">Sesamum orientale</name>
    <dbReference type="NCBI Taxonomy" id="4182"/>
    <lineage>
        <taxon>Eukaryota</taxon>
        <taxon>Viridiplantae</taxon>
        <taxon>Streptophyta</taxon>
        <taxon>Embryophyta</taxon>
        <taxon>Tracheophyta</taxon>
        <taxon>Spermatophyta</taxon>
        <taxon>Magnoliopsida</taxon>
        <taxon>eudicotyledons</taxon>
        <taxon>Gunneridae</taxon>
        <taxon>Pentapetalae</taxon>
        <taxon>asterids</taxon>
        <taxon>lamiids</taxon>
        <taxon>Lamiales</taxon>
        <taxon>Pedaliaceae</taxon>
        <taxon>Sesamum</taxon>
    </lineage>
</organism>
<name>A0A6I9TCY7_SESIN</name>
<dbReference type="PANTHER" id="PTHR31286">
    <property type="entry name" value="GLYCINE-RICH CELL WALL STRUCTURAL PROTEIN 1.8-LIKE"/>
    <property type="match status" value="1"/>
</dbReference>
<dbReference type="GeneID" id="105164570"/>
<dbReference type="KEGG" id="sind:105164570"/>
<reference evidence="2" key="2">
    <citation type="submission" date="2025-08" db="UniProtKB">
        <authorList>
            <consortium name="RefSeq"/>
        </authorList>
    </citation>
    <scope>IDENTIFICATION</scope>
</reference>
<accession>A0A6I9TCY7</accession>
<dbReference type="OrthoDB" id="1695837at2759"/>
<dbReference type="AlphaFoldDB" id="A0A6I9TCY7"/>
<dbReference type="Proteomes" id="UP000504604">
    <property type="component" value="Linkage group LG1"/>
</dbReference>
<protein>
    <submittedName>
        <fullName evidence="2">Uncharacterized protein LOC105164570</fullName>
    </submittedName>
</protein>
<dbReference type="PANTHER" id="PTHR31286:SF167">
    <property type="entry name" value="OS09G0268800 PROTEIN"/>
    <property type="match status" value="1"/>
</dbReference>
<evidence type="ECO:0000313" key="2">
    <source>
        <dbReference type="RefSeq" id="XP_011081551.1"/>
    </source>
</evidence>
<sequence length="174" mass="20008">MLRGFYIVGCLLSSKLFHPDALLNTLRVTFNSGKGLEFKMIEGDWFLLKFAHMLDHDPVIVRYPWDYDKNLLILVLVDPSDNPSLVDLNFYEFHVHIHSLSLGKMTNDVCLFIGNRLDVVKETNLDLDGVGWGSFVRIRVAIDVNKPLKWALKLQIVLGGEQLITFTYERLPNF</sequence>
<dbReference type="RefSeq" id="XP_011081551.1">
    <property type="nucleotide sequence ID" value="XM_011083249.1"/>
</dbReference>
<keyword evidence="1" id="KW-1185">Reference proteome</keyword>
<dbReference type="InterPro" id="IPR040256">
    <property type="entry name" value="At4g02000-like"/>
</dbReference>
<evidence type="ECO:0000313" key="1">
    <source>
        <dbReference type="Proteomes" id="UP000504604"/>
    </source>
</evidence>
<proteinExistence type="predicted"/>
<reference evidence="1" key="1">
    <citation type="submission" date="2024-10" db="UniProtKB">
        <authorList>
            <consortium name="RefSeq"/>
        </authorList>
    </citation>
    <scope>NUCLEOTIDE SEQUENCE [LARGE SCALE GENOMIC DNA]</scope>
    <source>
        <strain evidence="1">cv. Zhongzhi No. 13</strain>
    </source>
</reference>
<dbReference type="InParanoid" id="A0A6I9TCY7"/>
<gene>
    <name evidence="2" type="primary">LOC105164570</name>
</gene>